<proteinExistence type="predicted"/>
<dbReference type="Proteomes" id="UP000187735">
    <property type="component" value="Chromosome"/>
</dbReference>
<gene>
    <name evidence="1" type="ORF">Fuma_05824</name>
</gene>
<evidence type="ECO:0000313" key="1">
    <source>
        <dbReference type="EMBL" id="APZ96156.1"/>
    </source>
</evidence>
<dbReference type="AlphaFoldDB" id="A0A1P8WQ28"/>
<organism evidence="1 2">
    <name type="scientific">Fuerstiella marisgermanici</name>
    <dbReference type="NCBI Taxonomy" id="1891926"/>
    <lineage>
        <taxon>Bacteria</taxon>
        <taxon>Pseudomonadati</taxon>
        <taxon>Planctomycetota</taxon>
        <taxon>Planctomycetia</taxon>
        <taxon>Planctomycetales</taxon>
        <taxon>Planctomycetaceae</taxon>
        <taxon>Fuerstiella</taxon>
    </lineage>
</organism>
<accession>A0A1P8WQ28</accession>
<dbReference type="EMBL" id="CP017641">
    <property type="protein sequence ID" value="APZ96156.1"/>
    <property type="molecule type" value="Genomic_DNA"/>
</dbReference>
<dbReference type="KEGG" id="fmr:Fuma_05824"/>
<name>A0A1P8WQ28_9PLAN</name>
<dbReference type="RefSeq" id="WP_158521175.1">
    <property type="nucleotide sequence ID" value="NZ_CP017641.1"/>
</dbReference>
<protein>
    <submittedName>
        <fullName evidence="1">Uncharacterized protein</fullName>
    </submittedName>
</protein>
<dbReference type="STRING" id="1891926.Fuma_05824"/>
<reference evidence="1 2" key="1">
    <citation type="journal article" date="2016" name="Front. Microbiol.">
        <title>Fuerstia marisgermanicae gen. nov., sp. nov., an Unusual Member of the Phylum Planctomycetes from the German Wadden Sea.</title>
        <authorList>
            <person name="Kohn T."/>
            <person name="Heuer A."/>
            <person name="Jogler M."/>
            <person name="Vollmers J."/>
            <person name="Boedeker C."/>
            <person name="Bunk B."/>
            <person name="Rast P."/>
            <person name="Borchert D."/>
            <person name="Glockner I."/>
            <person name="Freese H.M."/>
            <person name="Klenk H.P."/>
            <person name="Overmann J."/>
            <person name="Kaster A.K."/>
            <person name="Rohde M."/>
            <person name="Wiegand S."/>
            <person name="Jogler C."/>
        </authorList>
    </citation>
    <scope>NUCLEOTIDE SEQUENCE [LARGE SCALE GENOMIC DNA]</scope>
    <source>
        <strain evidence="1 2">NH11</strain>
    </source>
</reference>
<keyword evidence="2" id="KW-1185">Reference proteome</keyword>
<evidence type="ECO:0000313" key="2">
    <source>
        <dbReference type="Proteomes" id="UP000187735"/>
    </source>
</evidence>
<sequence>MSSRRCQKPHCTWSPIMFDASMNADANSNGDGSTTLLVLKHLAVHPKLLSHRT</sequence>